<proteinExistence type="predicted"/>
<organism evidence="1 2">
    <name type="scientific">Bonamia ostreae</name>
    <dbReference type="NCBI Taxonomy" id="126728"/>
    <lineage>
        <taxon>Eukaryota</taxon>
        <taxon>Sar</taxon>
        <taxon>Rhizaria</taxon>
        <taxon>Endomyxa</taxon>
        <taxon>Ascetosporea</taxon>
        <taxon>Haplosporida</taxon>
        <taxon>Bonamia</taxon>
    </lineage>
</organism>
<sequence>MVASNAAIVQTGRYIQQQKKFARIVQKTPSQIKKKAVAVNFVKFLETCPSDKYPIDSGTKCGKCLSTLYRDSFAKRCRKCENNAVPSENQLFCCYFCKN</sequence>
<accession>A0ABV2AFB8</accession>
<protein>
    <submittedName>
        <fullName evidence="1">Uncharacterized protein</fullName>
    </submittedName>
</protein>
<comment type="caution">
    <text evidence="1">The sequence shown here is derived from an EMBL/GenBank/DDBJ whole genome shotgun (WGS) entry which is preliminary data.</text>
</comment>
<keyword evidence="2" id="KW-1185">Reference proteome</keyword>
<dbReference type="EMBL" id="JBDODL010000051">
    <property type="protein sequence ID" value="MES1918380.1"/>
    <property type="molecule type" value="Genomic_DNA"/>
</dbReference>
<evidence type="ECO:0000313" key="1">
    <source>
        <dbReference type="EMBL" id="MES1918380.1"/>
    </source>
</evidence>
<evidence type="ECO:0000313" key="2">
    <source>
        <dbReference type="Proteomes" id="UP001439008"/>
    </source>
</evidence>
<gene>
    <name evidence="1" type="ORF">MHBO_000351</name>
</gene>
<name>A0ABV2AFB8_9EUKA</name>
<dbReference type="Proteomes" id="UP001439008">
    <property type="component" value="Unassembled WGS sequence"/>
</dbReference>
<reference evidence="1 2" key="1">
    <citation type="journal article" date="2024" name="BMC Biol.">
        <title>Comparative genomics of Ascetosporea gives new insight into the evolutionary basis for animal parasitism in Rhizaria.</title>
        <authorList>
            <person name="Hiltunen Thoren M."/>
            <person name="Onut-Brannstrom I."/>
            <person name="Alfjorden A."/>
            <person name="Peckova H."/>
            <person name="Swords F."/>
            <person name="Hooper C."/>
            <person name="Holzer A.S."/>
            <person name="Bass D."/>
            <person name="Burki F."/>
        </authorList>
    </citation>
    <scope>NUCLEOTIDE SEQUENCE [LARGE SCALE GENOMIC DNA]</scope>
    <source>
        <strain evidence="1">20-A016</strain>
    </source>
</reference>